<dbReference type="PANTHER" id="PTHR37535:SF2">
    <property type="entry name" value="FINGER DOMAIN PROTEIN, PUTATIVE (AFU_ORTHOLOGUE AFUA_6G09300)-RELATED"/>
    <property type="match status" value="1"/>
</dbReference>
<protein>
    <submittedName>
        <fullName evidence="2">Uncharacterized protein</fullName>
    </submittedName>
</protein>
<feature type="region of interest" description="Disordered" evidence="1">
    <location>
        <begin position="1"/>
        <end position="42"/>
    </location>
</feature>
<dbReference type="EMBL" id="JAPEVB010000002">
    <property type="protein sequence ID" value="KAJ4394460.1"/>
    <property type="molecule type" value="Genomic_DNA"/>
</dbReference>
<reference evidence="2" key="1">
    <citation type="submission" date="2022-10" db="EMBL/GenBank/DDBJ databases">
        <title>Tapping the CABI collections for fungal endophytes: first genome assemblies for Collariella, Neodidymelliopsis, Ascochyta clinopodiicola, Didymella pomorum, Didymosphaeria variabile, Neocosmospora piperis and Neocucurbitaria cava.</title>
        <authorList>
            <person name="Hill R."/>
        </authorList>
    </citation>
    <scope>NUCLEOTIDE SEQUENCE</scope>
    <source>
        <strain evidence="2">IMI 355082</strain>
    </source>
</reference>
<evidence type="ECO:0000313" key="2">
    <source>
        <dbReference type="EMBL" id="KAJ4394460.1"/>
    </source>
</evidence>
<dbReference type="Proteomes" id="UP001140453">
    <property type="component" value="Unassembled WGS sequence"/>
</dbReference>
<dbReference type="Pfam" id="PF11917">
    <property type="entry name" value="DUF3435"/>
    <property type="match status" value="2"/>
</dbReference>
<keyword evidence="3" id="KW-1185">Reference proteome</keyword>
<accession>A0A9W8Z185</accession>
<evidence type="ECO:0000256" key="1">
    <source>
        <dbReference type="SAM" id="MobiDB-lite"/>
    </source>
</evidence>
<gene>
    <name evidence="2" type="ORF">N0V93_003678</name>
</gene>
<comment type="caution">
    <text evidence="2">The sequence shown here is derived from an EMBL/GenBank/DDBJ whole genome shotgun (WGS) entry which is preliminary data.</text>
</comment>
<proteinExistence type="predicted"/>
<dbReference type="OrthoDB" id="4567560at2759"/>
<name>A0A9W8Z185_9PEZI</name>
<dbReference type="AlphaFoldDB" id="A0A9W8Z185"/>
<sequence>MPRPRRQVTPHLGLDGDSDSDIGSDIDYHPVASSDEEEEDFGLDDDETLMEDDRAVVVAAKEVQDVAGRIREAEWDDTQFSAEDMELLGEGRYKGNRLPPEYYRTGIIQMNEEHYTRKDYSKGMLDGITRVRRQWTEYCTDVLERDWKEALAEVNFRVVYRWMEWCINQTVDKNGNRKRDVGSKSSLITIWCTFRLVYKFEMGCKINHLIDSEKISNGIAQLAKDFQLITQKRVNRPMTLADLTMQLDAIVRTTEKSFKMGECRILAVLCLLLLAPAGSRIQSVLDMRFGDIEVVLARDPKNGPHKLLIRFTMSFTKRYLGPKAVKTFLIPEIIFDPTLLLSPHVMLLGILFRHNAFKAEGLNRHPEKLAEFDIAQGEYELPLPFHDDIKEKFVFRRPVQTARGWQMSANQPITKGMMLAWVRRIGELVGFEHSTITYSLRYMAGNNLDRNDRHVSFDLWAMHRNLDMQQDLVYQSASHGHSVSTRRPISLTPEQSAALNDHPLIQRLSQQLERLPRYDRTEGRRQINRVRARLRRETKEQVRKEFTIQQAVDDIERQIKGQSFADTARARGARAMNAAQKRLVEALTAPLITDLDGQLQRRTAAINAIIAYCPIEEPPSSKVLEARQPDPPPELSLAPEDRIARWRKSVSVSSPGTGQRLKRCFICVGKAISLPPDDHSKWPSSRLLRSDANAESI</sequence>
<organism evidence="2 3">
    <name type="scientific">Gnomoniopsis smithogilvyi</name>
    <dbReference type="NCBI Taxonomy" id="1191159"/>
    <lineage>
        <taxon>Eukaryota</taxon>
        <taxon>Fungi</taxon>
        <taxon>Dikarya</taxon>
        <taxon>Ascomycota</taxon>
        <taxon>Pezizomycotina</taxon>
        <taxon>Sordariomycetes</taxon>
        <taxon>Sordariomycetidae</taxon>
        <taxon>Diaporthales</taxon>
        <taxon>Gnomoniaceae</taxon>
        <taxon>Gnomoniopsis</taxon>
    </lineage>
</organism>
<dbReference type="InterPro" id="IPR021842">
    <property type="entry name" value="DUF3435"/>
</dbReference>
<feature type="region of interest" description="Disordered" evidence="1">
    <location>
        <begin position="676"/>
        <end position="697"/>
    </location>
</feature>
<evidence type="ECO:0000313" key="3">
    <source>
        <dbReference type="Proteomes" id="UP001140453"/>
    </source>
</evidence>
<dbReference type="PANTHER" id="PTHR37535">
    <property type="entry name" value="FLUG DOMAIN PROTEIN"/>
    <property type="match status" value="1"/>
</dbReference>